<dbReference type="EC" id="4.2.1.96" evidence="3"/>
<dbReference type="SUPFAM" id="SSF55248">
    <property type="entry name" value="PCD-like"/>
    <property type="match status" value="1"/>
</dbReference>
<dbReference type="InterPro" id="IPR001533">
    <property type="entry name" value="Pterin_deHydtase"/>
</dbReference>
<evidence type="ECO:0000256" key="1">
    <source>
        <dbReference type="ARBA" id="ARBA00001554"/>
    </source>
</evidence>
<evidence type="ECO:0000256" key="3">
    <source>
        <dbReference type="ARBA" id="ARBA00013252"/>
    </source>
</evidence>
<dbReference type="EMBL" id="AK366438">
    <property type="protein sequence ID" value="BAJ97641.1"/>
    <property type="molecule type" value="mRNA"/>
</dbReference>
<name>F2DRC0_HORVV</name>
<proteinExistence type="evidence at transcript level"/>
<protein>
    <recommendedName>
        <fullName evidence="3">4a-hydroxytetrahydrobiopterin dehydratase</fullName>
        <ecNumber evidence="3">4.2.1.96</ecNumber>
    </recommendedName>
</protein>
<dbReference type="InterPro" id="IPR036428">
    <property type="entry name" value="PCD_sf"/>
</dbReference>
<dbReference type="GO" id="GO:0008124">
    <property type="term" value="F:4-alpha-hydroxytetrahydrobiopterin dehydratase activity"/>
    <property type="evidence" value="ECO:0007669"/>
    <property type="project" value="UniProtKB-EC"/>
</dbReference>
<evidence type="ECO:0000313" key="5">
    <source>
        <dbReference type="EMBL" id="BAJ97641.1"/>
    </source>
</evidence>
<evidence type="ECO:0000256" key="2">
    <source>
        <dbReference type="ARBA" id="ARBA00006472"/>
    </source>
</evidence>
<sequence>MCRIGTVADEMDHHPEWTLREGELEIRLSTHDIGNRISLKDYVLASWVETVLHGKEISTLVVDGWNAKGIQLEELN</sequence>
<accession>F2DRC0</accession>
<organism evidence="5">
    <name type="scientific">Hordeum vulgare subsp. vulgare</name>
    <name type="common">Domesticated barley</name>
    <dbReference type="NCBI Taxonomy" id="112509"/>
    <lineage>
        <taxon>Eukaryota</taxon>
        <taxon>Viridiplantae</taxon>
        <taxon>Streptophyta</taxon>
        <taxon>Embryophyta</taxon>
        <taxon>Tracheophyta</taxon>
        <taxon>Spermatophyta</taxon>
        <taxon>Magnoliopsida</taxon>
        <taxon>Liliopsida</taxon>
        <taxon>Poales</taxon>
        <taxon>Poaceae</taxon>
        <taxon>BOP clade</taxon>
        <taxon>Pooideae</taxon>
        <taxon>Triticodae</taxon>
        <taxon>Triticeae</taxon>
        <taxon>Hordeinae</taxon>
        <taxon>Hordeum</taxon>
    </lineage>
</organism>
<dbReference type="GO" id="GO:0006729">
    <property type="term" value="P:tetrahydrobiopterin biosynthetic process"/>
    <property type="evidence" value="ECO:0007669"/>
    <property type="project" value="InterPro"/>
</dbReference>
<comment type="similarity">
    <text evidence="2">Belongs to the pterin-4-alpha-carbinolamine dehydratase family.</text>
</comment>
<dbReference type="AlphaFoldDB" id="F2DRC0"/>
<dbReference type="Gene3D" id="3.30.1360.20">
    <property type="entry name" value="Transcriptional coactivator/pterin dehydratase"/>
    <property type="match status" value="1"/>
</dbReference>
<evidence type="ECO:0000256" key="4">
    <source>
        <dbReference type="ARBA" id="ARBA00023239"/>
    </source>
</evidence>
<reference evidence="5" key="1">
    <citation type="journal article" date="2011" name="Plant Physiol.">
        <title>Comprehensive sequence analysis of 24,783 barley full-length cDNAs derived from 12 clone libraries.</title>
        <authorList>
            <person name="Matsumoto T."/>
            <person name="Tanaka T."/>
            <person name="Sakai H."/>
            <person name="Amano N."/>
            <person name="Kanamori H."/>
            <person name="Kurita K."/>
            <person name="Kikuta A."/>
            <person name="Kamiya K."/>
            <person name="Yamamoto M."/>
            <person name="Ikawa H."/>
            <person name="Fujii N."/>
            <person name="Hori K."/>
            <person name="Itoh T."/>
            <person name="Sato K."/>
        </authorList>
    </citation>
    <scope>NUCLEOTIDE SEQUENCE</scope>
    <source>
        <tissue evidence="5">Shoot and root</tissue>
    </source>
</reference>
<dbReference type="Pfam" id="PF01329">
    <property type="entry name" value="Pterin_4a"/>
    <property type="match status" value="1"/>
</dbReference>
<keyword evidence="4" id="KW-0456">Lyase</keyword>
<comment type="catalytic activity">
    <reaction evidence="1">
        <text>(4aS,6R)-4a-hydroxy-L-erythro-5,6,7,8-tetrahydrobiopterin = (6R)-L-erythro-6,7-dihydrobiopterin + H2O</text>
        <dbReference type="Rhea" id="RHEA:11920"/>
        <dbReference type="ChEBI" id="CHEBI:15377"/>
        <dbReference type="ChEBI" id="CHEBI:15642"/>
        <dbReference type="ChEBI" id="CHEBI:43120"/>
        <dbReference type="EC" id="4.2.1.96"/>
    </reaction>
</comment>